<dbReference type="Proteomes" id="UP000076078">
    <property type="component" value="Unassembled WGS sequence"/>
</dbReference>
<evidence type="ECO:0000313" key="2">
    <source>
        <dbReference type="EMBL" id="KYQ92380.1"/>
    </source>
</evidence>
<feature type="chain" id="PRO_5007593203" evidence="1">
    <location>
        <begin position="23"/>
        <end position="81"/>
    </location>
</feature>
<keyword evidence="3" id="KW-1185">Reference proteome</keyword>
<protein>
    <submittedName>
        <fullName evidence="2">Pol protein</fullName>
    </submittedName>
</protein>
<organism evidence="2 3">
    <name type="scientific">Tieghemostelium lacteum</name>
    <name type="common">Slime mold</name>
    <name type="synonym">Dictyostelium lacteum</name>
    <dbReference type="NCBI Taxonomy" id="361077"/>
    <lineage>
        <taxon>Eukaryota</taxon>
        <taxon>Amoebozoa</taxon>
        <taxon>Evosea</taxon>
        <taxon>Eumycetozoa</taxon>
        <taxon>Dictyostelia</taxon>
        <taxon>Dictyosteliales</taxon>
        <taxon>Raperosteliaceae</taxon>
        <taxon>Tieghemostelium</taxon>
    </lineage>
</organism>
<keyword evidence="1" id="KW-0732">Signal</keyword>
<reference evidence="2 3" key="1">
    <citation type="submission" date="2015-12" db="EMBL/GenBank/DDBJ databases">
        <title>Dictyostelia acquired genes for synthesis and detection of signals that induce cell-type specialization by lateral gene transfer from prokaryotes.</title>
        <authorList>
            <person name="Gloeckner G."/>
            <person name="Schaap P."/>
        </authorList>
    </citation>
    <scope>NUCLEOTIDE SEQUENCE [LARGE SCALE GENOMIC DNA]</scope>
    <source>
        <strain evidence="2 3">TK</strain>
    </source>
</reference>
<dbReference type="AlphaFoldDB" id="A0A151ZEN9"/>
<gene>
    <name evidence="2" type="ORF">DLAC_06349</name>
</gene>
<sequence>MKHQNLLLICIIVLLLINVSFSVDPRILNAEKIKSLRNRVKGKEVPENPEGTSFNRDFNAEKIIRGLQNKGSKKATEQEQI</sequence>
<dbReference type="EMBL" id="LODT01000029">
    <property type="protein sequence ID" value="KYQ92380.1"/>
    <property type="molecule type" value="Genomic_DNA"/>
</dbReference>
<evidence type="ECO:0000313" key="3">
    <source>
        <dbReference type="Proteomes" id="UP000076078"/>
    </source>
</evidence>
<dbReference type="InParanoid" id="A0A151ZEN9"/>
<feature type="signal peptide" evidence="1">
    <location>
        <begin position="1"/>
        <end position="22"/>
    </location>
</feature>
<comment type="caution">
    <text evidence="2">The sequence shown here is derived from an EMBL/GenBank/DDBJ whole genome shotgun (WGS) entry which is preliminary data.</text>
</comment>
<proteinExistence type="predicted"/>
<accession>A0A151ZEN9</accession>
<evidence type="ECO:0000256" key="1">
    <source>
        <dbReference type="SAM" id="SignalP"/>
    </source>
</evidence>
<name>A0A151ZEN9_TIELA</name>
<dbReference type="FunCoup" id="A0A151ZEN9">
    <property type="interactions" value="170"/>
</dbReference>